<evidence type="ECO:0000256" key="1">
    <source>
        <dbReference type="ARBA" id="ARBA00023224"/>
    </source>
</evidence>
<evidence type="ECO:0000259" key="3">
    <source>
        <dbReference type="PROSITE" id="PS50111"/>
    </source>
</evidence>
<organism evidence="4 5">
    <name type="scientific">Vulcanimicrobium alpinum</name>
    <dbReference type="NCBI Taxonomy" id="3016050"/>
    <lineage>
        <taxon>Bacteria</taxon>
        <taxon>Bacillati</taxon>
        <taxon>Vulcanimicrobiota</taxon>
        <taxon>Vulcanimicrobiia</taxon>
        <taxon>Vulcanimicrobiales</taxon>
        <taxon>Vulcanimicrobiaceae</taxon>
        <taxon>Vulcanimicrobium</taxon>
    </lineage>
</organism>
<accession>A0AAN1XZ58</accession>
<protein>
    <recommendedName>
        <fullName evidence="3">Methyl-accepting transducer domain-containing protein</fullName>
    </recommendedName>
</protein>
<reference evidence="4 5" key="1">
    <citation type="journal article" date="2022" name="ISME Commun">
        <title>Vulcanimicrobium alpinus gen. nov. sp. nov., the first cultivated representative of the candidate phylum 'Eremiobacterota', is a metabolically versatile aerobic anoxygenic phototroph.</title>
        <authorList>
            <person name="Yabe S."/>
            <person name="Muto K."/>
            <person name="Abe K."/>
            <person name="Yokota A."/>
            <person name="Staudigel H."/>
            <person name="Tebo B.M."/>
        </authorList>
    </citation>
    <scope>NUCLEOTIDE SEQUENCE [LARGE SCALE GENOMIC DNA]</scope>
    <source>
        <strain evidence="4 5">WC8-2</strain>
    </source>
</reference>
<keyword evidence="5" id="KW-1185">Reference proteome</keyword>
<gene>
    <name evidence="4" type="ORF">WPS_28760</name>
</gene>
<proteinExistence type="predicted"/>
<feature type="domain" description="Methyl-accepting transducer" evidence="3">
    <location>
        <begin position="1"/>
        <end position="189"/>
    </location>
</feature>
<dbReference type="KEGG" id="vab:WPS_28760"/>
<dbReference type="PANTHER" id="PTHR32089:SF112">
    <property type="entry name" value="LYSOZYME-LIKE PROTEIN-RELATED"/>
    <property type="match status" value="1"/>
</dbReference>
<dbReference type="GO" id="GO:0007165">
    <property type="term" value="P:signal transduction"/>
    <property type="evidence" value="ECO:0007669"/>
    <property type="project" value="UniProtKB-KW"/>
</dbReference>
<dbReference type="InterPro" id="IPR004089">
    <property type="entry name" value="MCPsignal_dom"/>
</dbReference>
<name>A0AAN1XZ58_UNVUL</name>
<dbReference type="Pfam" id="PF00015">
    <property type="entry name" value="MCPsignal"/>
    <property type="match status" value="1"/>
</dbReference>
<dbReference type="PANTHER" id="PTHR32089">
    <property type="entry name" value="METHYL-ACCEPTING CHEMOTAXIS PROTEIN MCPB"/>
    <property type="match status" value="1"/>
</dbReference>
<dbReference type="Proteomes" id="UP001317532">
    <property type="component" value="Chromosome"/>
</dbReference>
<dbReference type="SUPFAM" id="SSF58104">
    <property type="entry name" value="Methyl-accepting chemotaxis protein (MCP) signaling domain"/>
    <property type="match status" value="1"/>
</dbReference>
<dbReference type="AlphaFoldDB" id="A0AAN1XZ58"/>
<sequence>MSSSIGQLAVSVNQVAGCAREASTLSLEADRKARDGGVAVERLVRSTREIADDINTVVSTMEELGTASERIGAIVEVIDAIADQTNLLALNAAIEAARADEHGRGFAVVADEVRKLAESSAQSTREIGQLVKDIQAKTAEVVRSTTASGTKAESGLEMAALAGRTIADIPSSVSKANRLIEQISMAARE</sequence>
<dbReference type="GO" id="GO:0016020">
    <property type="term" value="C:membrane"/>
    <property type="evidence" value="ECO:0007669"/>
    <property type="project" value="InterPro"/>
</dbReference>
<dbReference type="PROSITE" id="PS50111">
    <property type="entry name" value="CHEMOTAXIS_TRANSDUC_2"/>
    <property type="match status" value="1"/>
</dbReference>
<evidence type="ECO:0000313" key="4">
    <source>
        <dbReference type="EMBL" id="BDE07600.1"/>
    </source>
</evidence>
<dbReference type="Gene3D" id="1.10.287.950">
    <property type="entry name" value="Methyl-accepting chemotaxis protein"/>
    <property type="match status" value="1"/>
</dbReference>
<keyword evidence="1 2" id="KW-0807">Transducer</keyword>
<evidence type="ECO:0000313" key="5">
    <source>
        <dbReference type="Proteomes" id="UP001317532"/>
    </source>
</evidence>
<dbReference type="SMART" id="SM00283">
    <property type="entry name" value="MA"/>
    <property type="match status" value="1"/>
</dbReference>
<dbReference type="EMBL" id="AP025523">
    <property type="protein sequence ID" value="BDE07600.1"/>
    <property type="molecule type" value="Genomic_DNA"/>
</dbReference>
<evidence type="ECO:0000256" key="2">
    <source>
        <dbReference type="PROSITE-ProRule" id="PRU00284"/>
    </source>
</evidence>